<proteinExistence type="predicted"/>
<keyword evidence="3" id="KW-1185">Reference proteome</keyword>
<dbReference type="Proteomes" id="UP000030645">
    <property type="component" value="Unassembled WGS sequence"/>
</dbReference>
<accession>W9RTF3</accession>
<organism evidence="2 3">
    <name type="scientific">Morus notabilis</name>
    <dbReference type="NCBI Taxonomy" id="981085"/>
    <lineage>
        <taxon>Eukaryota</taxon>
        <taxon>Viridiplantae</taxon>
        <taxon>Streptophyta</taxon>
        <taxon>Embryophyta</taxon>
        <taxon>Tracheophyta</taxon>
        <taxon>Spermatophyta</taxon>
        <taxon>Magnoliopsida</taxon>
        <taxon>eudicotyledons</taxon>
        <taxon>Gunneridae</taxon>
        <taxon>Pentapetalae</taxon>
        <taxon>rosids</taxon>
        <taxon>fabids</taxon>
        <taxon>Rosales</taxon>
        <taxon>Moraceae</taxon>
        <taxon>Moreae</taxon>
        <taxon>Morus</taxon>
    </lineage>
</organism>
<evidence type="ECO:0000313" key="3">
    <source>
        <dbReference type="Proteomes" id="UP000030645"/>
    </source>
</evidence>
<evidence type="ECO:0000313" key="2">
    <source>
        <dbReference type="EMBL" id="EXB93284.1"/>
    </source>
</evidence>
<dbReference type="AlphaFoldDB" id="W9RTF3"/>
<evidence type="ECO:0000256" key="1">
    <source>
        <dbReference type="SAM" id="MobiDB-lite"/>
    </source>
</evidence>
<gene>
    <name evidence="2" type="ORF">L484_015271</name>
</gene>
<dbReference type="EMBL" id="KE345064">
    <property type="protein sequence ID" value="EXB93284.1"/>
    <property type="molecule type" value="Genomic_DNA"/>
</dbReference>
<name>W9RTF3_9ROSA</name>
<sequence length="57" mass="6262">MAGPGNLPLRFWSTDHHSTGRPVELPFSVTGRPVPTEPDPKQPKNHVLTTKFDVGLT</sequence>
<protein>
    <submittedName>
        <fullName evidence="2">Uncharacterized protein</fullName>
    </submittedName>
</protein>
<feature type="region of interest" description="Disordered" evidence="1">
    <location>
        <begin position="1"/>
        <end position="57"/>
    </location>
</feature>
<reference evidence="3" key="1">
    <citation type="submission" date="2013-01" db="EMBL/GenBank/DDBJ databases">
        <title>Draft Genome Sequence of a Mulberry Tree, Morus notabilis C.K. Schneid.</title>
        <authorList>
            <person name="He N."/>
            <person name="Zhao S."/>
        </authorList>
    </citation>
    <scope>NUCLEOTIDE SEQUENCE</scope>
</reference>